<feature type="domain" description="Polymerase nucleotidyl transferase" evidence="2">
    <location>
        <begin position="2"/>
        <end position="29"/>
    </location>
</feature>
<accession>A0ABX8B6R4</accession>
<dbReference type="PANTHER" id="PTHR33933:SF1">
    <property type="entry name" value="PROTEIN ADENYLYLTRANSFERASE MNTA-RELATED"/>
    <property type="match status" value="1"/>
</dbReference>
<evidence type="ECO:0000259" key="2">
    <source>
        <dbReference type="Pfam" id="PF01909"/>
    </source>
</evidence>
<keyword evidence="4" id="KW-1185">Reference proteome</keyword>
<sequence length="109" mass="12175">MLYGSHARGDAQEGSDIDILCVMRLPFDYGALIRNTAEAAARISLKYDVAISTAFVLSEEYQTRNTPFLMNVRREGMNGTGALLGKAKESPDEAHRRPRSQSRRERSGR</sequence>
<feature type="region of interest" description="Disordered" evidence="1">
    <location>
        <begin position="80"/>
        <end position="109"/>
    </location>
</feature>
<name>A0ABX8B6R4_9BACT</name>
<reference evidence="3 4" key="1">
    <citation type="submission" date="2021-03" db="EMBL/GenBank/DDBJ databases">
        <title>Genomic and phenotypic characterization of Chloracidobacterium isolates provides evidence for multiple species.</title>
        <authorList>
            <person name="Saini M.K."/>
            <person name="Costas A.M.G."/>
            <person name="Tank M."/>
            <person name="Bryant D.A."/>
        </authorList>
    </citation>
    <scope>NUCLEOTIDE SEQUENCE [LARGE SCALE GENOMIC DNA]</scope>
    <source>
        <strain evidence="3 4">N</strain>
    </source>
</reference>
<organism evidence="3 4">
    <name type="scientific">Chloracidobacterium sp. N</name>
    <dbReference type="NCBI Taxonomy" id="2821540"/>
    <lineage>
        <taxon>Bacteria</taxon>
        <taxon>Pseudomonadati</taxon>
        <taxon>Acidobacteriota</taxon>
        <taxon>Terriglobia</taxon>
        <taxon>Terriglobales</taxon>
        <taxon>Acidobacteriaceae</taxon>
        <taxon>Chloracidobacterium</taxon>
        <taxon>Chloracidobacterium aggregatum</taxon>
    </lineage>
</organism>
<proteinExistence type="predicted"/>
<dbReference type="InterPro" id="IPR002934">
    <property type="entry name" value="Polymerase_NTP_transf_dom"/>
</dbReference>
<protein>
    <submittedName>
        <fullName evidence="3">Nucleotidyltransferase domain-containing protein</fullName>
    </submittedName>
</protein>
<dbReference type="Gene3D" id="3.30.460.10">
    <property type="entry name" value="Beta Polymerase, domain 2"/>
    <property type="match status" value="1"/>
</dbReference>
<dbReference type="Pfam" id="PF01909">
    <property type="entry name" value="NTP_transf_2"/>
    <property type="match status" value="1"/>
</dbReference>
<gene>
    <name evidence="3" type="ORF">J8C05_14630</name>
</gene>
<dbReference type="Proteomes" id="UP000677668">
    <property type="component" value="Chromosome 2"/>
</dbReference>
<dbReference type="InterPro" id="IPR043519">
    <property type="entry name" value="NT_sf"/>
</dbReference>
<evidence type="ECO:0000313" key="3">
    <source>
        <dbReference type="EMBL" id="QUV95249.1"/>
    </source>
</evidence>
<dbReference type="EMBL" id="CP072643">
    <property type="protein sequence ID" value="QUV95249.1"/>
    <property type="molecule type" value="Genomic_DNA"/>
</dbReference>
<evidence type="ECO:0000256" key="1">
    <source>
        <dbReference type="SAM" id="MobiDB-lite"/>
    </source>
</evidence>
<dbReference type="SUPFAM" id="SSF81301">
    <property type="entry name" value="Nucleotidyltransferase"/>
    <property type="match status" value="1"/>
</dbReference>
<feature type="compositionally biased region" description="Basic and acidic residues" evidence="1">
    <location>
        <begin position="86"/>
        <end position="95"/>
    </location>
</feature>
<evidence type="ECO:0000313" key="4">
    <source>
        <dbReference type="Proteomes" id="UP000677668"/>
    </source>
</evidence>
<dbReference type="PANTHER" id="PTHR33933">
    <property type="entry name" value="NUCLEOTIDYLTRANSFERASE"/>
    <property type="match status" value="1"/>
</dbReference>
<dbReference type="CDD" id="cd05403">
    <property type="entry name" value="NT_KNTase_like"/>
    <property type="match status" value="1"/>
</dbReference>
<dbReference type="InterPro" id="IPR052548">
    <property type="entry name" value="Type_VII_TA_antitoxin"/>
</dbReference>